<sequence>MPAPVELAGVTLGYGREPVSTNLNLAIPAGKLTMVIGPNGCGKSTALRAMARLLAPKTGTVLLEGRDIRELSTRQVAQRLGLLPQHSIAPDGIRVAELVARGRHPHQGPFGQWTEADEAAVADAMERTGVATYSGLPVDQLSGGQRQRVWIAMALAQETPILLLDEPTTFLDLTHQLEVLDLCRHLTHDGDRTIAAVMHDLGHACRYADHLIAMRDGAVVAVGPPAEVVTPKLLRDVFDVEAMTIPDPVAGTPLVIPITQNWPYQRT</sequence>
<keyword evidence="5" id="KW-0547">Nucleotide-binding</keyword>
<dbReference type="PANTHER" id="PTHR42771:SF2">
    <property type="entry name" value="IRON(3+)-HYDROXAMATE IMPORT ATP-BINDING PROTEIN FHUC"/>
    <property type="match status" value="1"/>
</dbReference>
<evidence type="ECO:0000256" key="4">
    <source>
        <dbReference type="ARBA" id="ARBA00022496"/>
    </source>
</evidence>
<organism evidence="11 12">
    <name type="scientific">Actinopolymorpha pittospori</name>
    <dbReference type="NCBI Taxonomy" id="648752"/>
    <lineage>
        <taxon>Bacteria</taxon>
        <taxon>Bacillati</taxon>
        <taxon>Actinomycetota</taxon>
        <taxon>Actinomycetes</taxon>
        <taxon>Propionibacteriales</taxon>
        <taxon>Actinopolymorphaceae</taxon>
        <taxon>Actinopolymorpha</taxon>
    </lineage>
</organism>
<dbReference type="CDD" id="cd03214">
    <property type="entry name" value="ABC_Iron-Siderophores_B12_Hemin"/>
    <property type="match status" value="1"/>
</dbReference>
<keyword evidence="6 11" id="KW-0067">ATP-binding</keyword>
<keyword evidence="8" id="KW-0406">Ion transport</keyword>
<name>A0A927MMI3_9ACTN</name>
<evidence type="ECO:0000256" key="6">
    <source>
        <dbReference type="ARBA" id="ARBA00022840"/>
    </source>
</evidence>
<keyword evidence="3" id="KW-1003">Cell membrane</keyword>
<dbReference type="PROSITE" id="PS00211">
    <property type="entry name" value="ABC_TRANSPORTER_1"/>
    <property type="match status" value="1"/>
</dbReference>
<dbReference type="Proteomes" id="UP000638648">
    <property type="component" value="Unassembled WGS sequence"/>
</dbReference>
<comment type="caution">
    <text evidence="11">The sequence shown here is derived from an EMBL/GenBank/DDBJ whole genome shotgun (WGS) entry which is preliminary data.</text>
</comment>
<gene>
    <name evidence="11" type="ORF">HEB94_000259</name>
</gene>
<dbReference type="RefSeq" id="WP_337917435.1">
    <property type="nucleotide sequence ID" value="NZ_BAABJL010000064.1"/>
</dbReference>
<dbReference type="GO" id="GO:0005886">
    <property type="term" value="C:plasma membrane"/>
    <property type="evidence" value="ECO:0007669"/>
    <property type="project" value="UniProtKB-SubCell"/>
</dbReference>
<evidence type="ECO:0000256" key="9">
    <source>
        <dbReference type="ARBA" id="ARBA00023136"/>
    </source>
</evidence>
<dbReference type="InterPro" id="IPR017871">
    <property type="entry name" value="ABC_transporter-like_CS"/>
</dbReference>
<keyword evidence="7" id="KW-0408">Iron</keyword>
<dbReference type="PANTHER" id="PTHR42771">
    <property type="entry name" value="IRON(3+)-HYDROXAMATE IMPORT ATP-BINDING PROTEIN FHUC"/>
    <property type="match status" value="1"/>
</dbReference>
<dbReference type="AlphaFoldDB" id="A0A927MMI3"/>
<dbReference type="InterPro" id="IPR003593">
    <property type="entry name" value="AAA+_ATPase"/>
</dbReference>
<keyword evidence="4" id="KW-0410">Iron transport</keyword>
<evidence type="ECO:0000256" key="1">
    <source>
        <dbReference type="ARBA" id="ARBA00004202"/>
    </source>
</evidence>
<evidence type="ECO:0000256" key="7">
    <source>
        <dbReference type="ARBA" id="ARBA00023004"/>
    </source>
</evidence>
<keyword evidence="9" id="KW-0472">Membrane</keyword>
<dbReference type="GO" id="GO:0016887">
    <property type="term" value="F:ATP hydrolysis activity"/>
    <property type="evidence" value="ECO:0007669"/>
    <property type="project" value="InterPro"/>
</dbReference>
<feature type="domain" description="ABC transporter" evidence="10">
    <location>
        <begin position="5"/>
        <end position="241"/>
    </location>
</feature>
<accession>A0A927MMI3</accession>
<reference evidence="11" key="1">
    <citation type="submission" date="2020-10" db="EMBL/GenBank/DDBJ databases">
        <title>Sequencing the genomes of 1000 actinobacteria strains.</title>
        <authorList>
            <person name="Klenk H.-P."/>
        </authorList>
    </citation>
    <scope>NUCLEOTIDE SEQUENCE</scope>
    <source>
        <strain evidence="11">DSM 45354</strain>
    </source>
</reference>
<dbReference type="FunFam" id="3.40.50.300:FF:000134">
    <property type="entry name" value="Iron-enterobactin ABC transporter ATP-binding protein"/>
    <property type="match status" value="1"/>
</dbReference>
<dbReference type="InterPro" id="IPR027417">
    <property type="entry name" value="P-loop_NTPase"/>
</dbReference>
<evidence type="ECO:0000256" key="2">
    <source>
        <dbReference type="ARBA" id="ARBA00022448"/>
    </source>
</evidence>
<dbReference type="GO" id="GO:0005524">
    <property type="term" value="F:ATP binding"/>
    <property type="evidence" value="ECO:0007669"/>
    <property type="project" value="UniProtKB-KW"/>
</dbReference>
<evidence type="ECO:0000256" key="3">
    <source>
        <dbReference type="ARBA" id="ARBA00022475"/>
    </source>
</evidence>
<dbReference type="InterPro" id="IPR051535">
    <property type="entry name" value="Siderophore_ABC-ATPase"/>
</dbReference>
<evidence type="ECO:0000256" key="8">
    <source>
        <dbReference type="ARBA" id="ARBA00023065"/>
    </source>
</evidence>
<evidence type="ECO:0000313" key="11">
    <source>
        <dbReference type="EMBL" id="MBE1603411.1"/>
    </source>
</evidence>
<dbReference type="Pfam" id="PF00005">
    <property type="entry name" value="ABC_tran"/>
    <property type="match status" value="1"/>
</dbReference>
<comment type="subcellular location">
    <subcellularLocation>
        <location evidence="1">Cell membrane</location>
        <topology evidence="1">Peripheral membrane protein</topology>
    </subcellularLocation>
</comment>
<dbReference type="SMART" id="SM00382">
    <property type="entry name" value="AAA"/>
    <property type="match status" value="1"/>
</dbReference>
<dbReference type="SUPFAM" id="SSF52540">
    <property type="entry name" value="P-loop containing nucleoside triphosphate hydrolases"/>
    <property type="match status" value="1"/>
</dbReference>
<dbReference type="EMBL" id="JADBEM010000001">
    <property type="protein sequence ID" value="MBE1603411.1"/>
    <property type="molecule type" value="Genomic_DNA"/>
</dbReference>
<evidence type="ECO:0000259" key="10">
    <source>
        <dbReference type="PROSITE" id="PS50893"/>
    </source>
</evidence>
<dbReference type="PROSITE" id="PS50893">
    <property type="entry name" value="ABC_TRANSPORTER_2"/>
    <property type="match status" value="1"/>
</dbReference>
<keyword evidence="2" id="KW-0813">Transport</keyword>
<proteinExistence type="predicted"/>
<evidence type="ECO:0000313" key="12">
    <source>
        <dbReference type="Proteomes" id="UP000638648"/>
    </source>
</evidence>
<dbReference type="GO" id="GO:0006826">
    <property type="term" value="P:iron ion transport"/>
    <property type="evidence" value="ECO:0007669"/>
    <property type="project" value="UniProtKB-KW"/>
</dbReference>
<dbReference type="Gene3D" id="3.40.50.300">
    <property type="entry name" value="P-loop containing nucleotide triphosphate hydrolases"/>
    <property type="match status" value="1"/>
</dbReference>
<keyword evidence="12" id="KW-1185">Reference proteome</keyword>
<dbReference type="InterPro" id="IPR003439">
    <property type="entry name" value="ABC_transporter-like_ATP-bd"/>
</dbReference>
<evidence type="ECO:0000256" key="5">
    <source>
        <dbReference type="ARBA" id="ARBA00022741"/>
    </source>
</evidence>
<protein>
    <submittedName>
        <fullName evidence="11">Iron complex transport system ATP-binding protein</fullName>
    </submittedName>
</protein>